<dbReference type="PANTHER" id="PTHR31072:SF224">
    <property type="entry name" value="TRANSCRIPTION FACTOR TCP1"/>
    <property type="match status" value="1"/>
</dbReference>
<dbReference type="Pfam" id="PF03634">
    <property type="entry name" value="TCP"/>
    <property type="match status" value="1"/>
</dbReference>
<evidence type="ECO:0000313" key="8">
    <source>
        <dbReference type="Proteomes" id="UP000634136"/>
    </source>
</evidence>
<dbReference type="PROSITE" id="PS51369">
    <property type="entry name" value="TCP"/>
    <property type="match status" value="1"/>
</dbReference>
<dbReference type="GO" id="GO:0043565">
    <property type="term" value="F:sequence-specific DNA binding"/>
    <property type="evidence" value="ECO:0007669"/>
    <property type="project" value="TreeGrafter"/>
</dbReference>
<reference evidence="7" key="1">
    <citation type="submission" date="2020-09" db="EMBL/GenBank/DDBJ databases">
        <title>Genome-Enabled Discovery of Anthraquinone Biosynthesis in Senna tora.</title>
        <authorList>
            <person name="Kang S.-H."/>
            <person name="Pandey R.P."/>
            <person name="Lee C.-M."/>
            <person name="Sim J.-S."/>
            <person name="Jeong J.-T."/>
            <person name="Choi B.-S."/>
            <person name="Jung M."/>
            <person name="Ginzburg D."/>
            <person name="Zhao K."/>
            <person name="Won S.Y."/>
            <person name="Oh T.-J."/>
            <person name="Yu Y."/>
            <person name="Kim N.-H."/>
            <person name="Lee O.R."/>
            <person name="Lee T.-H."/>
            <person name="Bashyal P."/>
            <person name="Kim T.-S."/>
            <person name="Lee W.-H."/>
            <person name="Kawkins C."/>
            <person name="Kim C.-K."/>
            <person name="Kim J.S."/>
            <person name="Ahn B.O."/>
            <person name="Rhee S.Y."/>
            <person name="Sohng J.K."/>
        </authorList>
    </citation>
    <scope>NUCLEOTIDE SEQUENCE</scope>
    <source>
        <tissue evidence="7">Leaf</tissue>
    </source>
</reference>
<feature type="domain" description="TCP" evidence="6">
    <location>
        <begin position="92"/>
        <end position="150"/>
    </location>
</feature>
<comment type="subcellular location">
    <subcellularLocation>
        <location evidence="1">Nucleus</location>
    </subcellularLocation>
</comment>
<evidence type="ECO:0000256" key="1">
    <source>
        <dbReference type="ARBA" id="ARBA00004123"/>
    </source>
</evidence>
<dbReference type="EMBL" id="JAAIUW010000010">
    <property type="protein sequence ID" value="KAF7811237.1"/>
    <property type="molecule type" value="Genomic_DNA"/>
</dbReference>
<keyword evidence="8" id="KW-1185">Reference proteome</keyword>
<keyword evidence="4" id="KW-0804">Transcription</keyword>
<dbReference type="GO" id="GO:2000032">
    <property type="term" value="P:regulation of secondary shoot formation"/>
    <property type="evidence" value="ECO:0007669"/>
    <property type="project" value="TreeGrafter"/>
</dbReference>
<dbReference type="Proteomes" id="UP000634136">
    <property type="component" value="Unassembled WGS sequence"/>
</dbReference>
<evidence type="ECO:0000313" key="7">
    <source>
        <dbReference type="EMBL" id="KAF7811237.1"/>
    </source>
</evidence>
<protein>
    <submittedName>
        <fullName evidence="7">Cycloidea-like protein group 1A</fullName>
    </submittedName>
</protein>
<name>A0A834W6L1_9FABA</name>
<dbReference type="InterPro" id="IPR017887">
    <property type="entry name" value="TF_TCP_subgr"/>
</dbReference>
<keyword evidence="5" id="KW-0539">Nucleus</keyword>
<evidence type="ECO:0000256" key="2">
    <source>
        <dbReference type="ARBA" id="ARBA00023015"/>
    </source>
</evidence>
<dbReference type="GO" id="GO:0005634">
    <property type="term" value="C:nucleus"/>
    <property type="evidence" value="ECO:0007669"/>
    <property type="project" value="UniProtKB-SubCell"/>
</dbReference>
<gene>
    <name evidence="7" type="ORF">G2W53_032213</name>
</gene>
<keyword evidence="3" id="KW-0238">DNA-binding</keyword>
<keyword evidence="2" id="KW-0805">Transcription regulation</keyword>
<dbReference type="InterPro" id="IPR005333">
    <property type="entry name" value="Transcription_factor_TCP"/>
</dbReference>
<accession>A0A834W6L1</accession>
<dbReference type="AlphaFoldDB" id="A0A834W6L1"/>
<dbReference type="OrthoDB" id="1896834at2759"/>
<sequence>MLPLTFIPNPPPLIPQPLTNHLHPEYAGLVGAKQDNIPPHHHHHYYHGGATTNSNNNNNNNICSNNNNNNNLIVSSNYKKANSSCAAATSSKKDRHSKIYTSQGLRDRRVRLSIDIARKFFDLQDMLGFDKASTTLDWLFTKSRKAIQELELASHGGGGTGNNGSASVDQDFMVLQPNSLLHHDSELPTTTTTNDDYCSIFPNLSSPNWDTNASIHERSNICAIASMNLSTGIASNLWEDLGGMQQSSSASTLNNVYGSLATTA</sequence>
<dbReference type="PANTHER" id="PTHR31072">
    <property type="entry name" value="TRANSCRIPTION FACTOR TCP4-RELATED"/>
    <property type="match status" value="1"/>
</dbReference>
<evidence type="ECO:0000259" key="6">
    <source>
        <dbReference type="PROSITE" id="PS51369"/>
    </source>
</evidence>
<comment type="caution">
    <text evidence="7">The sequence shown here is derived from an EMBL/GenBank/DDBJ whole genome shotgun (WGS) entry which is preliminary data.</text>
</comment>
<evidence type="ECO:0000256" key="4">
    <source>
        <dbReference type="ARBA" id="ARBA00023163"/>
    </source>
</evidence>
<proteinExistence type="predicted"/>
<organism evidence="7 8">
    <name type="scientific">Senna tora</name>
    <dbReference type="NCBI Taxonomy" id="362788"/>
    <lineage>
        <taxon>Eukaryota</taxon>
        <taxon>Viridiplantae</taxon>
        <taxon>Streptophyta</taxon>
        <taxon>Embryophyta</taxon>
        <taxon>Tracheophyta</taxon>
        <taxon>Spermatophyta</taxon>
        <taxon>Magnoliopsida</taxon>
        <taxon>eudicotyledons</taxon>
        <taxon>Gunneridae</taxon>
        <taxon>Pentapetalae</taxon>
        <taxon>rosids</taxon>
        <taxon>fabids</taxon>
        <taxon>Fabales</taxon>
        <taxon>Fabaceae</taxon>
        <taxon>Caesalpinioideae</taxon>
        <taxon>Cassia clade</taxon>
        <taxon>Senna</taxon>
    </lineage>
</organism>
<evidence type="ECO:0000256" key="3">
    <source>
        <dbReference type="ARBA" id="ARBA00023125"/>
    </source>
</evidence>
<evidence type="ECO:0000256" key="5">
    <source>
        <dbReference type="ARBA" id="ARBA00023242"/>
    </source>
</evidence>
<dbReference type="GO" id="GO:0003700">
    <property type="term" value="F:DNA-binding transcription factor activity"/>
    <property type="evidence" value="ECO:0007669"/>
    <property type="project" value="InterPro"/>
</dbReference>